<dbReference type="Proteomes" id="UP000268535">
    <property type="component" value="Unassembled WGS sequence"/>
</dbReference>
<dbReference type="AlphaFoldDB" id="A0A4P9WZK7"/>
<proteinExistence type="predicted"/>
<organism evidence="1 2">
    <name type="scientific">Caulochytrium protostelioides</name>
    <dbReference type="NCBI Taxonomy" id="1555241"/>
    <lineage>
        <taxon>Eukaryota</taxon>
        <taxon>Fungi</taxon>
        <taxon>Fungi incertae sedis</taxon>
        <taxon>Chytridiomycota</taxon>
        <taxon>Chytridiomycota incertae sedis</taxon>
        <taxon>Chytridiomycetes</taxon>
        <taxon>Caulochytriales</taxon>
        <taxon>Caulochytriaceae</taxon>
        <taxon>Caulochytrium</taxon>
    </lineage>
</organism>
<gene>
    <name evidence="1" type="ORF">CAUPRSCDRAFT_10506</name>
</gene>
<dbReference type="EMBL" id="ML009154">
    <property type="protein sequence ID" value="RKO97853.1"/>
    <property type="molecule type" value="Genomic_DNA"/>
</dbReference>
<evidence type="ECO:0000313" key="1">
    <source>
        <dbReference type="EMBL" id="RKO97853.1"/>
    </source>
</evidence>
<protein>
    <submittedName>
        <fullName evidence="1">Uncharacterized protein</fullName>
    </submittedName>
</protein>
<name>A0A4P9WZK7_9FUNG</name>
<accession>A0A4P9WZK7</accession>
<reference evidence="2" key="1">
    <citation type="journal article" date="2018" name="Nat. Microbiol.">
        <title>Leveraging single-cell genomics to expand the fungal tree of life.</title>
        <authorList>
            <person name="Ahrendt S.R."/>
            <person name="Quandt C.A."/>
            <person name="Ciobanu D."/>
            <person name="Clum A."/>
            <person name="Salamov A."/>
            <person name="Andreopoulos B."/>
            <person name="Cheng J.F."/>
            <person name="Woyke T."/>
            <person name="Pelin A."/>
            <person name="Henrissat B."/>
            <person name="Reynolds N.K."/>
            <person name="Benny G.L."/>
            <person name="Smith M.E."/>
            <person name="James T.Y."/>
            <person name="Grigoriev I.V."/>
        </authorList>
    </citation>
    <scope>NUCLEOTIDE SEQUENCE [LARGE SCALE GENOMIC DNA]</scope>
    <source>
        <strain evidence="2">ATCC 52028</strain>
    </source>
</reference>
<evidence type="ECO:0000313" key="2">
    <source>
        <dbReference type="Proteomes" id="UP000268535"/>
    </source>
</evidence>
<sequence>MPLLPYHGRPEWTLRASVVDVRTPRRRWSKQPVTIPWVIPVLARRHPLHSQRNNRTRSFDGLGAFILLSYSYVHELLVYGHDPDRLRRYLRAPDLPSRYDASPFLTPIKLGIAASFPEADAFVSRASATGTPRQAKTGFSRILTVCCMFHAWETPSTHASHDHAASYLLRRSRCAVPLFICFC</sequence>